<dbReference type="InterPro" id="IPR013783">
    <property type="entry name" value="Ig-like_fold"/>
</dbReference>
<feature type="site" description="Transition state stabilizer" evidence="6">
    <location>
        <position position="912"/>
    </location>
</feature>
<dbReference type="InterPro" id="IPR049171">
    <property type="entry name" value="GLGE_C"/>
</dbReference>
<dbReference type="InterPro" id="IPR006047">
    <property type="entry name" value="GH13_cat_dom"/>
</dbReference>
<evidence type="ECO:0000256" key="7">
    <source>
        <dbReference type="SAM" id="MobiDB-lite"/>
    </source>
</evidence>
<comment type="similarity">
    <text evidence="6">Belongs to the glycosyl hydrolase 13 family. GlgE subfamily.</text>
</comment>
<keyword evidence="2 6" id="KW-0328">Glycosyltransferase</keyword>
<evidence type="ECO:0000256" key="3">
    <source>
        <dbReference type="ARBA" id="ARBA00022679"/>
    </source>
</evidence>
<dbReference type="EMBL" id="JBHRTN010000018">
    <property type="protein sequence ID" value="MFC3126247.1"/>
    <property type="molecule type" value="Genomic_DNA"/>
</dbReference>
<sequence length="1096" mass="119890">MAGQFHPDQAGLAQKDRPALPAADSATAFYHFNPLAAGPVQQWDQLFEHIAAMGFGSVVLAPPFELADAADPYLIRDPSRLHPALGGGDAVEGLRQAAVAAKARGLSLLLDLAADRMARDAPLLRNAQAWSPPAMGAPDAPPDPRQKPGSTVTAWAKLPAGQELASFWQGLLGAWAEAGIAGFRCLSPQRLDATFWSALINGLSASHPGLRFLAWTPGAPAVEAAPLAGCGFNFVAPSLPWWDFQSGWFARELATLTPIAPLLMAPEAPFAPRLSAGSGSRDLQDATALRALRFAAEAGSAWLMPMGFEYGAVHRMTGGTGEAEAFAALQQSPRRDRTAAVREANAARQALTGPTRLISSPGAPVALLRGAQRGPRQLVLANPSLRRTAIVSAAAITGALPRPGSLPPDTLSGKGSLMLGTGEVRSLQIQDVAPVKLPLRGGARAAQAATEAPRIAIEAVSPAVDNGRFVVKRTVGQPVDVTADVFTEGHGKIAVRLLWRPADETLWREVPMTHSVNDIYSASFVPERVGRYIYCIEAWVDHFAAFRDEITKKHAAGVNVSLERIEGLALVEHGAAALSGELGERLNAIVAALKQADDSGAVALFAADETRTLMTEADPRPFKLRTDPYKLDAERRAAGFASWYEIFPRSQSGDAERHGTFRDTIKALPRVREMGFDVLYFTPIHPIGQKNRKGRNNTLTPGPDDVGSPYAIGSEAGGHDALHPELGTLEDFRALVRAAAEHDLELALDFAIQCSPDHPWLKQHPDWFDWRPDGTIKYAENPPKKYEDIVNVDFYAKGATPSLWIALRDVVLFWVKEGVKLFRVDNPHTKPLPFWEWMINEVRARDPEVVFLSEAFTRPKVMYRLAKIGYSQSYTYFTWRNTAWEMREYLEELNRAPQRDFFRPHFFVNTPDINPVFLQNSGRPGHLIRAALAATLSGLWGVYNGFELCEARPLVPGKEEYIDSEKYEIKVWDYDRPGNITAEITALNRIRRENPALQTHLGTTFVQSNHDGILTYVKQTPDGSNAVLVAVSMDPHQTLETHFELPQTALGLPYGASLVAEDLMRGGEENWGGSHRHIRLDPHHNPFAIWRIRAAA</sequence>
<dbReference type="InterPro" id="IPR013780">
    <property type="entry name" value="Glyco_hydro_b"/>
</dbReference>
<evidence type="ECO:0000259" key="8">
    <source>
        <dbReference type="SMART" id="SM00642"/>
    </source>
</evidence>
<feature type="domain" description="Glycosyl hydrolase family 13 catalytic" evidence="8">
    <location>
        <begin position="645"/>
        <end position="976"/>
    </location>
</feature>
<dbReference type="EC" id="2.4.99.16" evidence="6"/>
<feature type="binding site" evidence="6">
    <location>
        <position position="788"/>
    </location>
    <ligand>
        <name>alpha-maltose 1-phosphate</name>
        <dbReference type="ChEBI" id="CHEBI:63576"/>
    </ligand>
</feature>
<dbReference type="SUPFAM" id="SSF51445">
    <property type="entry name" value="(Trans)glycosidases"/>
    <property type="match status" value="2"/>
</dbReference>
<dbReference type="RefSeq" id="WP_379597456.1">
    <property type="nucleotide sequence ID" value="NZ_JBHRTN010000018.1"/>
</dbReference>
<dbReference type="Gene3D" id="2.60.40.1180">
    <property type="entry name" value="Golgi alpha-mannosidase II"/>
    <property type="match status" value="1"/>
</dbReference>
<dbReference type="HAMAP" id="MF_02124">
    <property type="entry name" value="GlgE"/>
    <property type="match status" value="1"/>
</dbReference>
<gene>
    <name evidence="6" type="primary">glgE</name>
    <name evidence="9" type="ORF">ACFOD4_14360</name>
</gene>
<keyword evidence="10" id="KW-1185">Reference proteome</keyword>
<evidence type="ECO:0000256" key="6">
    <source>
        <dbReference type="HAMAP-Rule" id="MF_02124"/>
    </source>
</evidence>
<name>A0ABV7G5E9_9PROT</name>
<keyword evidence="4 6" id="KW-0119">Carbohydrate metabolism</keyword>
<dbReference type="CDD" id="cd11344">
    <property type="entry name" value="AmyAc_GlgE_like"/>
    <property type="match status" value="1"/>
</dbReference>
<comment type="catalytic activity">
    <reaction evidence="5 6">
        <text>alpha-maltose 1-phosphate + [(1-&gt;4)-alpha-D-glucosyl](n) = [(1-&gt;4)-alpha-D-glucosyl](n+2) + phosphate</text>
        <dbReference type="Rhea" id="RHEA:42692"/>
        <dbReference type="Rhea" id="RHEA-COMP:9584"/>
        <dbReference type="Rhea" id="RHEA-COMP:10183"/>
        <dbReference type="ChEBI" id="CHEBI:15444"/>
        <dbReference type="ChEBI" id="CHEBI:43474"/>
        <dbReference type="ChEBI" id="CHEBI:63576"/>
        <dbReference type="EC" id="2.4.99.16"/>
    </reaction>
</comment>
<evidence type="ECO:0000313" key="9">
    <source>
        <dbReference type="EMBL" id="MFC3126247.1"/>
    </source>
</evidence>
<feature type="binding site" evidence="6">
    <location>
        <position position="753"/>
    </location>
    <ligand>
        <name>alpha-maltose 1-phosphate</name>
        <dbReference type="ChEBI" id="CHEBI:63576"/>
    </ligand>
</feature>
<dbReference type="PANTHER" id="PTHR47786:SF2">
    <property type="entry name" value="GLYCOSYL HYDROLASE FAMILY 13 CATALYTIC DOMAIN-CONTAINING PROTEIN"/>
    <property type="match status" value="1"/>
</dbReference>
<organism evidence="9 10">
    <name type="scientific">Teichococcus globiformis</name>
    <dbReference type="NCBI Taxonomy" id="2307229"/>
    <lineage>
        <taxon>Bacteria</taxon>
        <taxon>Pseudomonadati</taxon>
        <taxon>Pseudomonadota</taxon>
        <taxon>Alphaproteobacteria</taxon>
        <taxon>Acetobacterales</taxon>
        <taxon>Roseomonadaceae</taxon>
        <taxon>Roseomonas</taxon>
    </lineage>
</organism>
<dbReference type="Pfam" id="PF21702">
    <property type="entry name" value="GLGE_C"/>
    <property type="match status" value="1"/>
</dbReference>
<comment type="caution">
    <text evidence="9">The sequence shown here is derived from an EMBL/GenBank/DDBJ whole genome shotgun (WGS) entry which is preliminary data.</text>
</comment>
<dbReference type="Proteomes" id="UP001595593">
    <property type="component" value="Unassembled WGS sequence"/>
</dbReference>
<feature type="binding site" evidence="6">
    <location>
        <position position="693"/>
    </location>
    <ligand>
        <name>alpha-maltose 1-phosphate</name>
        <dbReference type="ChEBI" id="CHEBI:63576"/>
    </ligand>
</feature>
<dbReference type="Gene3D" id="2.60.40.10">
    <property type="entry name" value="Immunoglobulins"/>
    <property type="match status" value="1"/>
</dbReference>
<protein>
    <recommendedName>
        <fullName evidence="6">Alpha-1,4-glucan:maltose-1-phosphate maltosyltransferase</fullName>
        <shortName evidence="6">GMPMT</shortName>
        <ecNumber evidence="6">2.4.99.16</ecNumber>
    </recommendedName>
    <alternativeName>
        <fullName evidence="6">(1-&gt;4)-alpha-D-glucan:maltose-1-phosphate alpha-D-maltosyltransferase</fullName>
    </alternativeName>
</protein>
<evidence type="ECO:0000256" key="1">
    <source>
        <dbReference type="ARBA" id="ARBA00011738"/>
    </source>
</evidence>
<dbReference type="Gene3D" id="3.20.20.80">
    <property type="entry name" value="Glycosidases"/>
    <property type="match status" value="2"/>
</dbReference>
<evidence type="ECO:0000256" key="5">
    <source>
        <dbReference type="ARBA" id="ARBA00048735"/>
    </source>
</evidence>
<dbReference type="Gene3D" id="1.20.58.80">
    <property type="entry name" value="Phosphotransferase system, lactose/cellobiose-type IIA subunit"/>
    <property type="match status" value="1"/>
</dbReference>
<feature type="binding site" evidence="6">
    <location>
        <position position="826"/>
    </location>
    <ligand>
        <name>alpha-maltose 1-phosphate</name>
        <dbReference type="ChEBI" id="CHEBI:63576"/>
    </ligand>
</feature>
<feature type="active site" description="Nucleophile" evidence="6">
    <location>
        <position position="825"/>
    </location>
</feature>
<dbReference type="PANTHER" id="PTHR47786">
    <property type="entry name" value="ALPHA-1,4-GLUCAN:MALTOSE-1-PHOSPHATE MALTOSYLTRANSFERASE"/>
    <property type="match status" value="1"/>
</dbReference>
<reference evidence="10" key="1">
    <citation type="journal article" date="2019" name="Int. J. Syst. Evol. Microbiol.">
        <title>The Global Catalogue of Microorganisms (GCM) 10K type strain sequencing project: providing services to taxonomists for standard genome sequencing and annotation.</title>
        <authorList>
            <consortium name="The Broad Institute Genomics Platform"/>
            <consortium name="The Broad Institute Genome Sequencing Center for Infectious Disease"/>
            <person name="Wu L."/>
            <person name="Ma J."/>
        </authorList>
    </citation>
    <scope>NUCLEOTIDE SEQUENCE [LARGE SCALE GENOMIC DNA]</scope>
    <source>
        <strain evidence="10">KCTC 52094</strain>
    </source>
</reference>
<evidence type="ECO:0000256" key="2">
    <source>
        <dbReference type="ARBA" id="ARBA00022676"/>
    </source>
</evidence>
<comment type="subunit">
    <text evidence="1 6">Homodimer.</text>
</comment>
<evidence type="ECO:0000313" key="10">
    <source>
        <dbReference type="Proteomes" id="UP001595593"/>
    </source>
</evidence>
<dbReference type="Pfam" id="PF11896">
    <property type="entry name" value="GlgE_dom_N_S"/>
    <property type="match status" value="1"/>
</dbReference>
<proteinExistence type="inferred from homology"/>
<comment type="function">
    <text evidence="6">Maltosyltransferase that uses maltose 1-phosphate (M1P) as the sugar donor to elongate linear or branched alpha-(1-&gt;4)-glucans. Is involved in a branched alpha-glucan biosynthetic pathway from trehalose, together with TreS, Mak and GlgB.</text>
</comment>
<keyword evidence="3 6" id="KW-0808">Transferase</keyword>
<feature type="active site" description="Proton donor" evidence="6">
    <location>
        <position position="854"/>
    </location>
</feature>
<feature type="region of interest" description="Disordered" evidence="7">
    <location>
        <begin position="129"/>
        <end position="151"/>
    </location>
</feature>
<feature type="binding site" evidence="6">
    <location>
        <begin position="966"/>
        <end position="967"/>
    </location>
    <ligand>
        <name>alpha-maltose 1-phosphate</name>
        <dbReference type="ChEBI" id="CHEBI:63576"/>
    </ligand>
</feature>
<evidence type="ECO:0000256" key="4">
    <source>
        <dbReference type="ARBA" id="ARBA00023277"/>
    </source>
</evidence>
<accession>A0ABV7G5E9</accession>
<dbReference type="InterPro" id="IPR026585">
    <property type="entry name" value="GlgE"/>
</dbReference>
<dbReference type="InterPro" id="IPR017853">
    <property type="entry name" value="GH"/>
</dbReference>
<dbReference type="SMART" id="SM00642">
    <property type="entry name" value="Aamy"/>
    <property type="match status" value="1"/>
</dbReference>
<dbReference type="InterPro" id="IPR021828">
    <property type="entry name" value="GlgE_dom_N/S"/>
</dbReference>
<dbReference type="Pfam" id="PF00128">
    <property type="entry name" value="Alpha-amylase"/>
    <property type="match status" value="1"/>
</dbReference>